<organism evidence="4 5">
    <name type="scientific">Dawidia cretensis</name>
    <dbReference type="NCBI Taxonomy" id="2782350"/>
    <lineage>
        <taxon>Bacteria</taxon>
        <taxon>Pseudomonadati</taxon>
        <taxon>Bacteroidota</taxon>
        <taxon>Cytophagia</taxon>
        <taxon>Cytophagales</taxon>
        <taxon>Chryseotaleaceae</taxon>
        <taxon>Dawidia</taxon>
    </lineage>
</organism>
<feature type="domain" description="Outer membrane protein beta-barrel" evidence="3">
    <location>
        <begin position="7"/>
        <end position="168"/>
    </location>
</feature>
<feature type="chain" id="PRO_5042876487" evidence="2">
    <location>
        <begin position="21"/>
        <end position="181"/>
    </location>
</feature>
<protein>
    <submittedName>
        <fullName evidence="4">Outer membrane beta-barrel protein</fullName>
    </submittedName>
</protein>
<reference evidence="4 5" key="1">
    <citation type="submission" date="2021-05" db="EMBL/GenBank/DDBJ databases">
        <title>A Polyphasic approach of four new species of the genus Ohtaekwangia: Ohtaekwangia histidinii sp. nov., Ohtaekwangia cretensis sp. nov., Ohtaekwangia indiensis sp. nov., Ohtaekwangia reichenbachii sp. nov. from diverse environment.</title>
        <authorList>
            <person name="Octaviana S."/>
        </authorList>
    </citation>
    <scope>NUCLEOTIDE SEQUENCE [LARGE SCALE GENOMIC DNA]</scope>
    <source>
        <strain evidence="4 5">PWU5</strain>
    </source>
</reference>
<evidence type="ECO:0000313" key="5">
    <source>
        <dbReference type="Proteomes" id="UP001319080"/>
    </source>
</evidence>
<evidence type="ECO:0000256" key="1">
    <source>
        <dbReference type="ARBA" id="ARBA00022729"/>
    </source>
</evidence>
<evidence type="ECO:0000256" key="2">
    <source>
        <dbReference type="SAM" id="SignalP"/>
    </source>
</evidence>
<accession>A0AAP2E1W9</accession>
<evidence type="ECO:0000259" key="3">
    <source>
        <dbReference type="Pfam" id="PF13505"/>
    </source>
</evidence>
<name>A0AAP2E1W9_9BACT</name>
<feature type="signal peptide" evidence="2">
    <location>
        <begin position="1"/>
        <end position="20"/>
    </location>
</feature>
<sequence>MKKSLVVALLILVVGTTAYSQQDKGDVNVTFSGTYTSNKLYSFGQIFIKGGYFVTKNIEAGIKPQFLFGDGFSGTGVGLYGTYNFLTKDAKLVPYAGAEINHSSLKSGGGEESGKMKQTNMGLYGGSKYFITESLNVDAGMNFSFNLASNPSEMDLGMIFQFQVGVGFIVGNVNKKKVVAE</sequence>
<dbReference type="Gene3D" id="2.40.160.20">
    <property type="match status" value="1"/>
</dbReference>
<gene>
    <name evidence="4" type="ORF">KK062_17885</name>
</gene>
<keyword evidence="1 2" id="KW-0732">Signal</keyword>
<dbReference type="Pfam" id="PF13505">
    <property type="entry name" value="OMP_b-brl"/>
    <property type="match status" value="1"/>
</dbReference>
<proteinExistence type="predicted"/>
<keyword evidence="5" id="KW-1185">Reference proteome</keyword>
<dbReference type="InterPro" id="IPR011250">
    <property type="entry name" value="OMP/PagP_B-barrel"/>
</dbReference>
<dbReference type="SUPFAM" id="SSF56925">
    <property type="entry name" value="OMPA-like"/>
    <property type="match status" value="1"/>
</dbReference>
<dbReference type="RefSeq" id="WP_254085699.1">
    <property type="nucleotide sequence ID" value="NZ_JAHESE010000019.1"/>
</dbReference>
<evidence type="ECO:0000313" key="4">
    <source>
        <dbReference type="EMBL" id="MBT1710122.1"/>
    </source>
</evidence>
<dbReference type="AlphaFoldDB" id="A0AAP2E1W9"/>
<dbReference type="InterPro" id="IPR027385">
    <property type="entry name" value="Beta-barrel_OMP"/>
</dbReference>
<dbReference type="Proteomes" id="UP001319080">
    <property type="component" value="Unassembled WGS sequence"/>
</dbReference>
<dbReference type="EMBL" id="JAHESE010000019">
    <property type="protein sequence ID" value="MBT1710122.1"/>
    <property type="molecule type" value="Genomic_DNA"/>
</dbReference>
<comment type="caution">
    <text evidence="4">The sequence shown here is derived from an EMBL/GenBank/DDBJ whole genome shotgun (WGS) entry which is preliminary data.</text>
</comment>